<accession>A0A1M6KXK0</accession>
<dbReference type="Gene3D" id="1.10.260.40">
    <property type="entry name" value="lambda repressor-like DNA-binding domains"/>
    <property type="match status" value="1"/>
</dbReference>
<dbReference type="Proteomes" id="UP000184510">
    <property type="component" value="Unassembled WGS sequence"/>
</dbReference>
<feature type="domain" description="HTH cro/C1-type" evidence="2">
    <location>
        <begin position="24"/>
        <end position="69"/>
    </location>
</feature>
<dbReference type="InParanoid" id="A0A1M6KXK0"/>
<dbReference type="EMBL" id="FQYR01000004">
    <property type="protein sequence ID" value="SHJ63687.1"/>
    <property type="molecule type" value="Genomic_DNA"/>
</dbReference>
<dbReference type="InterPro" id="IPR001387">
    <property type="entry name" value="Cro/C1-type_HTH"/>
</dbReference>
<dbReference type="GO" id="GO:0003677">
    <property type="term" value="F:DNA binding"/>
    <property type="evidence" value="ECO:0007669"/>
    <property type="project" value="UniProtKB-KW"/>
</dbReference>
<dbReference type="PANTHER" id="PTHR36924">
    <property type="entry name" value="ANTITOXIN HIGA-1"/>
    <property type="match status" value="1"/>
</dbReference>
<dbReference type="FunCoup" id="A0A1M6KXK0">
    <property type="interactions" value="27"/>
</dbReference>
<dbReference type="CDD" id="cd00093">
    <property type="entry name" value="HTH_XRE"/>
    <property type="match status" value="1"/>
</dbReference>
<dbReference type="STRING" id="1123071.SAMN02745181_2233"/>
<dbReference type="PANTHER" id="PTHR36924:SF1">
    <property type="entry name" value="ANTITOXIN HIGA-1"/>
    <property type="match status" value="1"/>
</dbReference>
<dbReference type="NCBIfam" id="TIGR02607">
    <property type="entry name" value="antidote_HigA"/>
    <property type="match status" value="1"/>
</dbReference>
<organism evidence="3 4">
    <name type="scientific">Rubritalea squalenifaciens DSM 18772</name>
    <dbReference type="NCBI Taxonomy" id="1123071"/>
    <lineage>
        <taxon>Bacteria</taxon>
        <taxon>Pseudomonadati</taxon>
        <taxon>Verrucomicrobiota</taxon>
        <taxon>Verrucomicrobiia</taxon>
        <taxon>Verrucomicrobiales</taxon>
        <taxon>Rubritaleaceae</taxon>
        <taxon>Rubritalea</taxon>
    </lineage>
</organism>
<dbReference type="AlphaFoldDB" id="A0A1M6KXK0"/>
<sequence length="98" mass="11048">MSTKLSEPKPGEVLQLEFLEPMEISQYKLAKAVGVPHSRITRLVKGEVAVTVDTALRFARYFGTTAQFWLNLQNNYDLRTVGEEKKSEIEHIQPVSAA</sequence>
<dbReference type="InterPro" id="IPR013430">
    <property type="entry name" value="Toxin_antidote_HigA"/>
</dbReference>
<dbReference type="Pfam" id="PF01381">
    <property type="entry name" value="HTH_3"/>
    <property type="match status" value="1"/>
</dbReference>
<dbReference type="PROSITE" id="PS50943">
    <property type="entry name" value="HTH_CROC1"/>
    <property type="match status" value="1"/>
</dbReference>
<protein>
    <submittedName>
        <fullName evidence="3">Addiction module antidote protein, HigA family</fullName>
    </submittedName>
</protein>
<dbReference type="RefSeq" id="WP_143183838.1">
    <property type="nucleotide sequence ID" value="NZ_FQYR01000004.1"/>
</dbReference>
<dbReference type="SUPFAM" id="SSF47413">
    <property type="entry name" value="lambda repressor-like DNA-binding domains"/>
    <property type="match status" value="1"/>
</dbReference>
<reference evidence="3 4" key="1">
    <citation type="submission" date="2016-11" db="EMBL/GenBank/DDBJ databases">
        <authorList>
            <person name="Jaros S."/>
            <person name="Januszkiewicz K."/>
            <person name="Wedrychowicz H."/>
        </authorList>
    </citation>
    <scope>NUCLEOTIDE SEQUENCE [LARGE SCALE GENOMIC DNA]</scope>
    <source>
        <strain evidence="3 4">DSM 18772</strain>
    </source>
</reference>
<evidence type="ECO:0000259" key="2">
    <source>
        <dbReference type="PROSITE" id="PS50943"/>
    </source>
</evidence>
<proteinExistence type="predicted"/>
<evidence type="ECO:0000313" key="3">
    <source>
        <dbReference type="EMBL" id="SHJ63687.1"/>
    </source>
</evidence>
<gene>
    <name evidence="3" type="ORF">SAMN02745181_2233</name>
</gene>
<evidence type="ECO:0000313" key="4">
    <source>
        <dbReference type="Proteomes" id="UP000184510"/>
    </source>
</evidence>
<dbReference type="OrthoDB" id="9798100at2"/>
<evidence type="ECO:0000256" key="1">
    <source>
        <dbReference type="ARBA" id="ARBA00023125"/>
    </source>
</evidence>
<name>A0A1M6KXK0_9BACT</name>
<keyword evidence="4" id="KW-1185">Reference proteome</keyword>
<dbReference type="InterPro" id="IPR010982">
    <property type="entry name" value="Lambda_DNA-bd_dom_sf"/>
</dbReference>
<dbReference type="SMART" id="SM00530">
    <property type="entry name" value="HTH_XRE"/>
    <property type="match status" value="1"/>
</dbReference>
<keyword evidence="1" id="KW-0238">DNA-binding</keyword>